<evidence type="ECO:0000259" key="8">
    <source>
        <dbReference type="PROSITE" id="PS50850"/>
    </source>
</evidence>
<evidence type="ECO:0000313" key="9">
    <source>
        <dbReference type="EMBL" id="SVC97684.1"/>
    </source>
</evidence>
<reference evidence="9" key="1">
    <citation type="submission" date="2018-05" db="EMBL/GenBank/DDBJ databases">
        <authorList>
            <person name="Lanie J.A."/>
            <person name="Ng W.-L."/>
            <person name="Kazmierczak K.M."/>
            <person name="Andrzejewski T.M."/>
            <person name="Davidsen T.M."/>
            <person name="Wayne K.J."/>
            <person name="Tettelin H."/>
            <person name="Glass J.I."/>
            <person name="Rusch D."/>
            <person name="Podicherti R."/>
            <person name="Tsui H.-C.T."/>
            <person name="Winkler M.E."/>
        </authorList>
    </citation>
    <scope>NUCLEOTIDE SEQUENCE</scope>
</reference>
<keyword evidence="2" id="KW-0813">Transport</keyword>
<keyword evidence="3" id="KW-1003">Cell membrane</keyword>
<evidence type="ECO:0000256" key="5">
    <source>
        <dbReference type="ARBA" id="ARBA00022989"/>
    </source>
</evidence>
<comment type="subcellular location">
    <subcellularLocation>
        <location evidence="1">Cell membrane</location>
        <topology evidence="1">Multi-pass membrane protein</topology>
    </subcellularLocation>
</comment>
<feature type="transmembrane region" description="Helical" evidence="7">
    <location>
        <begin position="287"/>
        <end position="312"/>
    </location>
</feature>
<evidence type="ECO:0000256" key="2">
    <source>
        <dbReference type="ARBA" id="ARBA00022448"/>
    </source>
</evidence>
<sequence length="320" mass="35356">FNVFGGAIADRYSKKLIVSICQLIFAFLLFVFAYYYGAGLMEYWHVYIIAGLISFVMAFENPARMSYFPYLLEKGDLSSGVVVDLFAWQGTRVVAPLIAGFIFAVYGGSTALILASIFMITFISILYTTKPIHKKEKLHKGNPLTDVVEGLKYVYSNKPIVVLLSMSFLVYLAGYAYLNMIPYIGVQIFGVGAKETGLLLSGTGIGAVLPTIIFSKSGIPNKRIGACFSLVFSGLMIIIFSLSSLIFQSIIFAFILIVFIGFCNSVYVTSVMSAIQIYVNDKYRARVVGIFVMSFSFMSLGSLWVGMLGGFIDEFFSLEH</sequence>
<organism evidence="9">
    <name type="scientific">marine metagenome</name>
    <dbReference type="NCBI Taxonomy" id="408172"/>
    <lineage>
        <taxon>unclassified sequences</taxon>
        <taxon>metagenomes</taxon>
        <taxon>ecological metagenomes</taxon>
    </lineage>
</organism>
<feature type="transmembrane region" description="Helical" evidence="7">
    <location>
        <begin position="253"/>
        <end position="275"/>
    </location>
</feature>
<dbReference type="PROSITE" id="PS50850">
    <property type="entry name" value="MFS"/>
    <property type="match status" value="1"/>
</dbReference>
<dbReference type="InterPro" id="IPR036259">
    <property type="entry name" value="MFS_trans_sf"/>
</dbReference>
<dbReference type="PANTHER" id="PTHR23513:SF6">
    <property type="entry name" value="MAJOR FACILITATOR SUPERFAMILY ASSOCIATED DOMAIN-CONTAINING PROTEIN"/>
    <property type="match status" value="1"/>
</dbReference>
<dbReference type="PANTHER" id="PTHR23513">
    <property type="entry name" value="INTEGRAL MEMBRANE EFFLUX PROTEIN-RELATED"/>
    <property type="match status" value="1"/>
</dbReference>
<dbReference type="Pfam" id="PF05977">
    <property type="entry name" value="MFS_3"/>
    <property type="match status" value="1"/>
</dbReference>
<keyword evidence="6 7" id="KW-0472">Membrane</keyword>
<accession>A0A382RIZ6</accession>
<dbReference type="EMBL" id="UINC01122084">
    <property type="protein sequence ID" value="SVC97684.1"/>
    <property type="molecule type" value="Genomic_DNA"/>
</dbReference>
<gene>
    <name evidence="9" type="ORF">METZ01_LOCUS350538</name>
</gene>
<dbReference type="GO" id="GO:0005886">
    <property type="term" value="C:plasma membrane"/>
    <property type="evidence" value="ECO:0007669"/>
    <property type="project" value="UniProtKB-SubCell"/>
</dbReference>
<feature type="transmembrane region" description="Helical" evidence="7">
    <location>
        <begin position="160"/>
        <end position="178"/>
    </location>
</feature>
<feature type="domain" description="Major facilitator superfamily (MFS) profile" evidence="8">
    <location>
        <begin position="1"/>
        <end position="320"/>
    </location>
</feature>
<keyword evidence="4 7" id="KW-0812">Transmembrane</keyword>
<dbReference type="InterPro" id="IPR020846">
    <property type="entry name" value="MFS_dom"/>
</dbReference>
<evidence type="ECO:0000256" key="7">
    <source>
        <dbReference type="SAM" id="Phobius"/>
    </source>
</evidence>
<keyword evidence="5 7" id="KW-1133">Transmembrane helix</keyword>
<feature type="transmembrane region" description="Helical" evidence="7">
    <location>
        <begin position="227"/>
        <end position="247"/>
    </location>
</feature>
<feature type="transmembrane region" description="Helical" evidence="7">
    <location>
        <begin position="81"/>
        <end position="105"/>
    </location>
</feature>
<feature type="transmembrane region" description="Helical" evidence="7">
    <location>
        <begin position="43"/>
        <end position="60"/>
    </location>
</feature>
<feature type="non-terminal residue" evidence="9">
    <location>
        <position position="1"/>
    </location>
</feature>
<protein>
    <recommendedName>
        <fullName evidence="8">Major facilitator superfamily (MFS) profile domain-containing protein</fullName>
    </recommendedName>
</protein>
<evidence type="ECO:0000256" key="6">
    <source>
        <dbReference type="ARBA" id="ARBA00023136"/>
    </source>
</evidence>
<dbReference type="AlphaFoldDB" id="A0A382RIZ6"/>
<evidence type="ECO:0000256" key="4">
    <source>
        <dbReference type="ARBA" id="ARBA00022692"/>
    </source>
</evidence>
<proteinExistence type="predicted"/>
<evidence type="ECO:0000256" key="3">
    <source>
        <dbReference type="ARBA" id="ARBA00022475"/>
    </source>
</evidence>
<dbReference type="SUPFAM" id="SSF103473">
    <property type="entry name" value="MFS general substrate transporter"/>
    <property type="match status" value="1"/>
</dbReference>
<evidence type="ECO:0000256" key="1">
    <source>
        <dbReference type="ARBA" id="ARBA00004651"/>
    </source>
</evidence>
<name>A0A382RIZ6_9ZZZZ</name>
<feature type="transmembrane region" description="Helical" evidence="7">
    <location>
        <begin position="198"/>
        <end position="215"/>
    </location>
</feature>
<dbReference type="Gene3D" id="1.20.1250.20">
    <property type="entry name" value="MFS general substrate transporter like domains"/>
    <property type="match status" value="1"/>
</dbReference>
<feature type="non-terminal residue" evidence="9">
    <location>
        <position position="320"/>
    </location>
</feature>
<dbReference type="GO" id="GO:0022857">
    <property type="term" value="F:transmembrane transporter activity"/>
    <property type="evidence" value="ECO:0007669"/>
    <property type="project" value="InterPro"/>
</dbReference>
<dbReference type="CDD" id="cd06173">
    <property type="entry name" value="MFS_MefA_like"/>
    <property type="match status" value="1"/>
</dbReference>
<feature type="transmembrane region" description="Helical" evidence="7">
    <location>
        <begin position="16"/>
        <end position="37"/>
    </location>
</feature>
<dbReference type="InterPro" id="IPR010290">
    <property type="entry name" value="TM_effector"/>
</dbReference>